<accession>A0AAW0C8X9</accession>
<sequence>MVRLLAPVLLVGCLFSAALGVSISSLLKSRDDNLPARVPYVFPAPGTDPIADKIRSRRTNGTLLDLDGALLNAPLIASGWDALFSAIRDNSTLPGDMRELFILRIAVVNNAAYEWIQHESVGRSEGLTLDQLLAIRFAPPFLKGNEANYTSILGGPLTAAILFADWITKSVHVPDEVFDRLAQFLNDQQMVEATATAGGYNFVSRFVVALNVDGKMDVPVPVPE</sequence>
<comment type="caution">
    <text evidence="3">The sequence shown here is derived from an EMBL/GenBank/DDBJ whole genome shotgun (WGS) entry which is preliminary data.</text>
</comment>
<dbReference type="GO" id="GO:0051920">
    <property type="term" value="F:peroxiredoxin activity"/>
    <property type="evidence" value="ECO:0007669"/>
    <property type="project" value="InterPro"/>
</dbReference>
<organism evidence="3 4">
    <name type="scientific">Paramarasmius palmivorus</name>
    <dbReference type="NCBI Taxonomy" id="297713"/>
    <lineage>
        <taxon>Eukaryota</taxon>
        <taxon>Fungi</taxon>
        <taxon>Dikarya</taxon>
        <taxon>Basidiomycota</taxon>
        <taxon>Agaricomycotina</taxon>
        <taxon>Agaricomycetes</taxon>
        <taxon>Agaricomycetidae</taxon>
        <taxon>Agaricales</taxon>
        <taxon>Marasmiineae</taxon>
        <taxon>Marasmiaceae</taxon>
        <taxon>Paramarasmius</taxon>
    </lineage>
</organism>
<dbReference type="AlphaFoldDB" id="A0AAW0C8X9"/>
<dbReference type="PANTHER" id="PTHR34846">
    <property type="entry name" value="4-CARBOXYMUCONOLACTONE DECARBOXYLASE FAMILY PROTEIN (AFU_ORTHOLOGUE AFUA_6G11590)"/>
    <property type="match status" value="1"/>
</dbReference>
<gene>
    <name evidence="3" type="ORF">VNI00_011807</name>
</gene>
<evidence type="ECO:0000313" key="4">
    <source>
        <dbReference type="Proteomes" id="UP001383192"/>
    </source>
</evidence>
<feature type="domain" description="Carboxymuconolactone decarboxylase-like" evidence="2">
    <location>
        <begin position="76"/>
        <end position="136"/>
    </location>
</feature>
<dbReference type="PANTHER" id="PTHR34846:SF11">
    <property type="entry name" value="4-CARBOXYMUCONOLACTONE DECARBOXYLASE FAMILY PROTEIN (AFU_ORTHOLOGUE AFUA_6G11590)"/>
    <property type="match status" value="1"/>
</dbReference>
<evidence type="ECO:0000256" key="1">
    <source>
        <dbReference type="SAM" id="SignalP"/>
    </source>
</evidence>
<proteinExistence type="predicted"/>
<name>A0AAW0C8X9_9AGAR</name>
<dbReference type="Proteomes" id="UP001383192">
    <property type="component" value="Unassembled WGS sequence"/>
</dbReference>
<dbReference type="SUPFAM" id="SSF69118">
    <property type="entry name" value="AhpD-like"/>
    <property type="match status" value="1"/>
</dbReference>
<evidence type="ECO:0000259" key="2">
    <source>
        <dbReference type="Pfam" id="PF02627"/>
    </source>
</evidence>
<dbReference type="Pfam" id="PF02627">
    <property type="entry name" value="CMD"/>
    <property type="match status" value="1"/>
</dbReference>
<keyword evidence="1" id="KW-0732">Signal</keyword>
<feature type="chain" id="PRO_5043497199" description="Carboxymuconolactone decarboxylase-like domain-containing protein" evidence="1">
    <location>
        <begin position="21"/>
        <end position="224"/>
    </location>
</feature>
<evidence type="ECO:0000313" key="3">
    <source>
        <dbReference type="EMBL" id="KAK7035514.1"/>
    </source>
</evidence>
<protein>
    <recommendedName>
        <fullName evidence="2">Carboxymuconolactone decarboxylase-like domain-containing protein</fullName>
    </recommendedName>
</protein>
<dbReference type="InterPro" id="IPR029032">
    <property type="entry name" value="AhpD-like"/>
</dbReference>
<dbReference type="Gene3D" id="1.20.1290.10">
    <property type="entry name" value="AhpD-like"/>
    <property type="match status" value="1"/>
</dbReference>
<dbReference type="EMBL" id="JAYKXP010000052">
    <property type="protein sequence ID" value="KAK7035514.1"/>
    <property type="molecule type" value="Genomic_DNA"/>
</dbReference>
<dbReference type="InterPro" id="IPR003779">
    <property type="entry name" value="CMD-like"/>
</dbReference>
<feature type="signal peptide" evidence="1">
    <location>
        <begin position="1"/>
        <end position="20"/>
    </location>
</feature>
<reference evidence="3 4" key="1">
    <citation type="submission" date="2024-01" db="EMBL/GenBank/DDBJ databases">
        <title>A draft genome for a cacao thread blight-causing isolate of Paramarasmius palmivorus.</title>
        <authorList>
            <person name="Baruah I.K."/>
            <person name="Bukari Y."/>
            <person name="Amoako-Attah I."/>
            <person name="Meinhardt L.W."/>
            <person name="Bailey B.A."/>
            <person name="Cohen S.P."/>
        </authorList>
    </citation>
    <scope>NUCLEOTIDE SEQUENCE [LARGE SCALE GENOMIC DNA]</scope>
    <source>
        <strain evidence="3 4">GH-12</strain>
    </source>
</reference>
<keyword evidence="4" id="KW-1185">Reference proteome</keyword>